<dbReference type="InterPro" id="IPR050330">
    <property type="entry name" value="Bact_OuterMem_StrucFunc"/>
</dbReference>
<feature type="domain" description="OmpA-like" evidence="5">
    <location>
        <begin position="81"/>
        <end position="195"/>
    </location>
</feature>
<feature type="signal peptide" evidence="4">
    <location>
        <begin position="1"/>
        <end position="18"/>
    </location>
</feature>
<dbReference type="PROSITE" id="PS51123">
    <property type="entry name" value="OMPA_2"/>
    <property type="match status" value="1"/>
</dbReference>
<dbReference type="InterPro" id="IPR006664">
    <property type="entry name" value="OMP_bac"/>
</dbReference>
<dbReference type="Gene3D" id="3.30.1330.60">
    <property type="entry name" value="OmpA-like domain"/>
    <property type="match status" value="1"/>
</dbReference>
<evidence type="ECO:0000313" key="7">
    <source>
        <dbReference type="Proteomes" id="UP001268089"/>
    </source>
</evidence>
<evidence type="ECO:0000256" key="2">
    <source>
        <dbReference type="ARBA" id="ARBA00023136"/>
    </source>
</evidence>
<accession>A0ABU1ZLM6</accession>
<dbReference type="PANTHER" id="PTHR30329">
    <property type="entry name" value="STATOR ELEMENT OF FLAGELLAR MOTOR COMPLEX"/>
    <property type="match status" value="1"/>
</dbReference>
<evidence type="ECO:0000256" key="3">
    <source>
        <dbReference type="PROSITE-ProRule" id="PRU00473"/>
    </source>
</evidence>
<dbReference type="InterPro" id="IPR006665">
    <property type="entry name" value="OmpA-like"/>
</dbReference>
<evidence type="ECO:0000313" key="6">
    <source>
        <dbReference type="EMBL" id="MDR7306440.1"/>
    </source>
</evidence>
<dbReference type="CDD" id="cd07185">
    <property type="entry name" value="OmpA_C-like"/>
    <property type="match status" value="1"/>
</dbReference>
<dbReference type="RefSeq" id="WP_310341545.1">
    <property type="nucleotide sequence ID" value="NZ_JAVDXO010000003.1"/>
</dbReference>
<evidence type="ECO:0000256" key="1">
    <source>
        <dbReference type="ARBA" id="ARBA00004442"/>
    </source>
</evidence>
<dbReference type="SUPFAM" id="SSF103088">
    <property type="entry name" value="OmpA-like"/>
    <property type="match status" value="1"/>
</dbReference>
<keyword evidence="4" id="KW-0732">Signal</keyword>
<comment type="subcellular location">
    <subcellularLocation>
        <location evidence="1">Cell outer membrane</location>
    </subcellularLocation>
</comment>
<feature type="chain" id="PRO_5046667420" evidence="4">
    <location>
        <begin position="19"/>
        <end position="195"/>
    </location>
</feature>
<dbReference type="InterPro" id="IPR036737">
    <property type="entry name" value="OmpA-like_sf"/>
</dbReference>
<protein>
    <submittedName>
        <fullName evidence="6">Outer membrane protein OmpA-like peptidoglycan-associated protein</fullName>
    </submittedName>
</protein>
<reference evidence="6 7" key="1">
    <citation type="submission" date="2023-07" db="EMBL/GenBank/DDBJ databases">
        <title>Sorghum-associated microbial communities from plants grown in Nebraska, USA.</title>
        <authorList>
            <person name="Schachtman D."/>
        </authorList>
    </citation>
    <scope>NUCLEOTIDE SEQUENCE [LARGE SCALE GENOMIC DNA]</scope>
    <source>
        <strain evidence="6 7">BE308</strain>
    </source>
</reference>
<keyword evidence="2 3" id="KW-0472">Membrane</keyword>
<dbReference type="Proteomes" id="UP001268089">
    <property type="component" value="Unassembled WGS sequence"/>
</dbReference>
<dbReference type="PROSITE" id="PS51257">
    <property type="entry name" value="PROKAR_LIPOPROTEIN"/>
    <property type="match status" value="1"/>
</dbReference>
<name>A0ABU1ZLM6_9BURK</name>
<dbReference type="Pfam" id="PF00691">
    <property type="entry name" value="OmpA"/>
    <property type="match status" value="1"/>
</dbReference>
<sequence>MRRLAWGLSLLAVLSGCAPVTRVILLPDAQGRATSVQVQGASSAQVLAQPYAVAAVERNGAVQLATTTEAEVQAQHGGMLALQPPPAQRFVLQFEPGSSTLTADSQSQLEGILAQALARPGGEIVVVGHTDRTGSPQANDALSLQRARAVRELLIARGFQPELIEAVGRGEREPVVPTEPNVDEPRNRRAEIIVR</sequence>
<gene>
    <name evidence="6" type="ORF">J2X15_001723</name>
</gene>
<comment type="caution">
    <text evidence="6">The sequence shown here is derived from an EMBL/GenBank/DDBJ whole genome shotgun (WGS) entry which is preliminary data.</text>
</comment>
<keyword evidence="7" id="KW-1185">Reference proteome</keyword>
<proteinExistence type="predicted"/>
<dbReference type="PRINTS" id="PR01021">
    <property type="entry name" value="OMPADOMAIN"/>
</dbReference>
<organism evidence="6 7">
    <name type="scientific">Rhodoferax saidenbachensis</name>
    <dbReference type="NCBI Taxonomy" id="1484693"/>
    <lineage>
        <taxon>Bacteria</taxon>
        <taxon>Pseudomonadati</taxon>
        <taxon>Pseudomonadota</taxon>
        <taxon>Betaproteobacteria</taxon>
        <taxon>Burkholderiales</taxon>
        <taxon>Comamonadaceae</taxon>
        <taxon>Rhodoferax</taxon>
    </lineage>
</organism>
<dbReference type="EMBL" id="JAVDXO010000003">
    <property type="protein sequence ID" value="MDR7306440.1"/>
    <property type="molecule type" value="Genomic_DNA"/>
</dbReference>
<evidence type="ECO:0000259" key="5">
    <source>
        <dbReference type="PROSITE" id="PS51123"/>
    </source>
</evidence>
<dbReference type="PANTHER" id="PTHR30329:SF20">
    <property type="entry name" value="EXPORTED PROTEIN"/>
    <property type="match status" value="1"/>
</dbReference>
<evidence type="ECO:0000256" key="4">
    <source>
        <dbReference type="SAM" id="SignalP"/>
    </source>
</evidence>